<feature type="domain" description="CBS" evidence="12">
    <location>
        <begin position="278"/>
        <end position="336"/>
    </location>
</feature>
<evidence type="ECO:0000313" key="15">
    <source>
        <dbReference type="Proteomes" id="UP000009080"/>
    </source>
</evidence>
<evidence type="ECO:0000256" key="7">
    <source>
        <dbReference type="ARBA" id="ARBA00023122"/>
    </source>
</evidence>
<dbReference type="PANTHER" id="PTHR22777">
    <property type="entry name" value="HEMOLYSIN-RELATED"/>
    <property type="match status" value="1"/>
</dbReference>
<dbReference type="RefSeq" id="WP_015820869.1">
    <property type="nucleotide sequence ID" value="NC_012997.1"/>
</dbReference>
<keyword evidence="15" id="KW-1185">Reference proteome</keyword>
<dbReference type="InterPro" id="IPR016169">
    <property type="entry name" value="FAD-bd_PCMH_sub2"/>
</dbReference>
<evidence type="ECO:0000256" key="5">
    <source>
        <dbReference type="ARBA" id="ARBA00022737"/>
    </source>
</evidence>
<feature type="transmembrane region" description="Helical" evidence="11">
    <location>
        <begin position="62"/>
        <end position="84"/>
    </location>
</feature>
<dbReference type="GO" id="GO:0016787">
    <property type="term" value="F:hydrolase activity"/>
    <property type="evidence" value="ECO:0007669"/>
    <property type="project" value="UniProtKB-KW"/>
</dbReference>
<dbReference type="STRING" id="377629.TERTU_1156"/>
<dbReference type="Proteomes" id="UP000009080">
    <property type="component" value="Chromosome"/>
</dbReference>
<dbReference type="InterPro" id="IPR002550">
    <property type="entry name" value="CNNM"/>
</dbReference>
<sequence length="424" mass="47607">MDSIPTDLQIGLLVALIFVSAFFSSSETGMLAMNRYRLRHLVKKKHKSAMRAAKLLERPDRLIGVILIGNNLANIVATLLAGVLTRHFFGEWAELVVLPFALTIVLLIFAEVTPKSVAAVYPEKIAFPASLVLSPLLILLYPFVLLINIISNSIARLFGLDPSQARRADHLRMEELRTVVDEAGELIPDQHQGMLLNVLDLEKATVEDIMVPRNEVEGIDIEEDICVILQRIRATEYTRLPVYEGDINNIIGVLHLRKAARFIQGDDSTVTKEALKQELSEPYFVPESTQLHTQLLNFQQTKHRMAIAVDEYGDVQGIATLVDLLEEIVGDFATDESYDIAESIVECADDWYLIDASESVRDINKNLGWNLPTDGPKTLNGIIVEYLESIPDACVSFELGNYRFELVELSDTRIEKAKLFEFRT</sequence>
<dbReference type="SUPFAM" id="SSF56176">
    <property type="entry name" value="FAD-binding/transporter-associated domain-like"/>
    <property type="match status" value="1"/>
</dbReference>
<dbReference type="EMBL" id="CP001614">
    <property type="protein sequence ID" value="ACR14755.1"/>
    <property type="molecule type" value="Genomic_DNA"/>
</dbReference>
<dbReference type="PANTHER" id="PTHR22777:SF32">
    <property type="entry name" value="UPF0053 INNER MEMBRANE PROTEIN YFJD"/>
    <property type="match status" value="1"/>
</dbReference>
<evidence type="ECO:0000256" key="2">
    <source>
        <dbReference type="ARBA" id="ARBA00006337"/>
    </source>
</evidence>
<evidence type="ECO:0000259" key="12">
    <source>
        <dbReference type="PROSITE" id="PS51371"/>
    </source>
</evidence>
<comment type="subcellular location">
    <subcellularLocation>
        <location evidence="1">Cell membrane</location>
        <topology evidence="1">Multi-pass membrane protein</topology>
    </subcellularLocation>
</comment>
<dbReference type="CDD" id="cd04590">
    <property type="entry name" value="CBS_pair_CorC_HlyC_assoc"/>
    <property type="match status" value="1"/>
</dbReference>
<dbReference type="Gene3D" id="3.30.465.10">
    <property type="match status" value="1"/>
</dbReference>
<dbReference type="InterPro" id="IPR044751">
    <property type="entry name" value="Ion_transp-like_CBS"/>
</dbReference>
<feature type="transmembrane region" description="Helical" evidence="11">
    <location>
        <begin position="125"/>
        <end position="147"/>
    </location>
</feature>
<keyword evidence="6 10" id="KW-1133">Transmembrane helix</keyword>
<keyword evidence="8 10" id="KW-0472">Membrane</keyword>
<proteinExistence type="inferred from homology"/>
<dbReference type="KEGG" id="ttu:TERTU_1156"/>
<dbReference type="SUPFAM" id="SSF54631">
    <property type="entry name" value="CBS-domain pair"/>
    <property type="match status" value="1"/>
</dbReference>
<gene>
    <name evidence="14" type="ordered locus">TERTU_1156</name>
</gene>
<dbReference type="Pfam" id="PF01595">
    <property type="entry name" value="CNNM"/>
    <property type="match status" value="1"/>
</dbReference>
<comment type="similarity">
    <text evidence="2">Belongs to the UPF0053 family.</text>
</comment>
<accession>C5BR70</accession>
<feature type="domain" description="CNNM transmembrane" evidence="13">
    <location>
        <begin position="2"/>
        <end position="190"/>
    </location>
</feature>
<dbReference type="OrthoDB" id="9797674at2"/>
<dbReference type="PROSITE" id="PS51846">
    <property type="entry name" value="CNNM"/>
    <property type="match status" value="1"/>
</dbReference>
<organism evidence="14 15">
    <name type="scientific">Teredinibacter turnerae (strain ATCC 39867 / T7901)</name>
    <dbReference type="NCBI Taxonomy" id="377629"/>
    <lineage>
        <taxon>Bacteria</taxon>
        <taxon>Pseudomonadati</taxon>
        <taxon>Pseudomonadota</taxon>
        <taxon>Gammaproteobacteria</taxon>
        <taxon>Cellvibrionales</taxon>
        <taxon>Cellvibrionaceae</taxon>
        <taxon>Teredinibacter</taxon>
    </lineage>
</organism>
<feature type="transmembrane region" description="Helical" evidence="11">
    <location>
        <begin position="12"/>
        <end position="33"/>
    </location>
</feature>
<protein>
    <submittedName>
        <fullName evidence="14">Metal dependent phosphohydrolase</fullName>
    </submittedName>
</protein>
<dbReference type="Pfam" id="PF03471">
    <property type="entry name" value="CorC_HlyC"/>
    <property type="match status" value="1"/>
</dbReference>
<keyword evidence="7 9" id="KW-0129">CBS domain</keyword>
<dbReference type="eggNOG" id="COG4536">
    <property type="taxonomic scope" value="Bacteria"/>
</dbReference>
<keyword evidence="5" id="KW-0677">Repeat</keyword>
<evidence type="ECO:0000256" key="1">
    <source>
        <dbReference type="ARBA" id="ARBA00004651"/>
    </source>
</evidence>
<evidence type="ECO:0000313" key="14">
    <source>
        <dbReference type="EMBL" id="ACR14755.1"/>
    </source>
</evidence>
<dbReference type="HOGENOM" id="CLU_015237_4_1_6"/>
<dbReference type="InterPro" id="IPR046342">
    <property type="entry name" value="CBS_dom_sf"/>
</dbReference>
<evidence type="ECO:0000259" key="13">
    <source>
        <dbReference type="PROSITE" id="PS51846"/>
    </source>
</evidence>
<evidence type="ECO:0000256" key="3">
    <source>
        <dbReference type="ARBA" id="ARBA00022475"/>
    </source>
</evidence>
<evidence type="ECO:0000256" key="11">
    <source>
        <dbReference type="SAM" id="Phobius"/>
    </source>
</evidence>
<dbReference type="AlphaFoldDB" id="C5BR70"/>
<dbReference type="InterPro" id="IPR000644">
    <property type="entry name" value="CBS_dom"/>
</dbReference>
<name>C5BR70_TERTT</name>
<dbReference type="InterPro" id="IPR036318">
    <property type="entry name" value="FAD-bd_PCMH-like_sf"/>
</dbReference>
<dbReference type="InterPro" id="IPR005170">
    <property type="entry name" value="Transptr-assoc_dom"/>
</dbReference>
<dbReference type="PROSITE" id="PS51371">
    <property type="entry name" value="CBS"/>
    <property type="match status" value="1"/>
</dbReference>
<keyword evidence="4 10" id="KW-0812">Transmembrane</keyword>
<reference evidence="14 15" key="1">
    <citation type="journal article" date="2009" name="PLoS ONE">
        <title>The complete genome of Teredinibacter turnerae T7901: an intracellular endosymbiont of marine wood-boring bivalves (shipworms).</title>
        <authorList>
            <person name="Yang J.C."/>
            <person name="Madupu R."/>
            <person name="Durkin A.S."/>
            <person name="Ekborg N.A."/>
            <person name="Pedamallu C.S."/>
            <person name="Hostetler J.B."/>
            <person name="Radune D."/>
            <person name="Toms B.S."/>
            <person name="Henrissat B."/>
            <person name="Coutinho P.M."/>
            <person name="Schwarz S."/>
            <person name="Field L."/>
            <person name="Trindade-Silva A.E."/>
            <person name="Soares C.A.G."/>
            <person name="Elshahawi S."/>
            <person name="Hanora A."/>
            <person name="Schmidt E.W."/>
            <person name="Haygood M.G."/>
            <person name="Posfai J."/>
            <person name="Benner J."/>
            <person name="Madinger C."/>
            <person name="Nove J."/>
            <person name="Anton B."/>
            <person name="Chaudhary K."/>
            <person name="Foster J."/>
            <person name="Holman A."/>
            <person name="Kumar S."/>
            <person name="Lessard P.A."/>
            <person name="Luyten Y.A."/>
            <person name="Slatko B."/>
            <person name="Wood N."/>
            <person name="Wu B."/>
            <person name="Teplitski M."/>
            <person name="Mougous J.D."/>
            <person name="Ward N."/>
            <person name="Eisen J.A."/>
            <person name="Badger J.H."/>
            <person name="Distel D.L."/>
        </authorList>
    </citation>
    <scope>NUCLEOTIDE SEQUENCE [LARGE SCALE GENOMIC DNA]</scope>
    <source>
        <strain evidence="15">ATCC 39867 / T7901</strain>
    </source>
</reference>
<dbReference type="GO" id="GO:0050660">
    <property type="term" value="F:flavin adenine dinucleotide binding"/>
    <property type="evidence" value="ECO:0007669"/>
    <property type="project" value="InterPro"/>
</dbReference>
<evidence type="ECO:0000256" key="4">
    <source>
        <dbReference type="ARBA" id="ARBA00022692"/>
    </source>
</evidence>
<dbReference type="Pfam" id="PF00571">
    <property type="entry name" value="CBS"/>
    <property type="match status" value="2"/>
</dbReference>
<evidence type="ECO:0000256" key="9">
    <source>
        <dbReference type="PROSITE-ProRule" id="PRU00703"/>
    </source>
</evidence>
<keyword evidence="3" id="KW-1003">Cell membrane</keyword>
<evidence type="ECO:0000256" key="6">
    <source>
        <dbReference type="ARBA" id="ARBA00022989"/>
    </source>
</evidence>
<evidence type="ECO:0000256" key="8">
    <source>
        <dbReference type="ARBA" id="ARBA00023136"/>
    </source>
</evidence>
<dbReference type="Gene3D" id="3.10.580.10">
    <property type="entry name" value="CBS-domain"/>
    <property type="match status" value="1"/>
</dbReference>
<dbReference type="SMART" id="SM01091">
    <property type="entry name" value="CorC_HlyC"/>
    <property type="match status" value="1"/>
</dbReference>
<dbReference type="GO" id="GO:0005886">
    <property type="term" value="C:plasma membrane"/>
    <property type="evidence" value="ECO:0007669"/>
    <property type="project" value="UniProtKB-SubCell"/>
</dbReference>
<feature type="transmembrane region" description="Helical" evidence="11">
    <location>
        <begin position="96"/>
        <end position="113"/>
    </location>
</feature>
<evidence type="ECO:0000256" key="10">
    <source>
        <dbReference type="PROSITE-ProRule" id="PRU01193"/>
    </source>
</evidence>